<proteinExistence type="inferred from homology"/>
<reference evidence="11" key="2">
    <citation type="journal article" date="2014" name="Int. J. Syst. Evol. Microbiol.">
        <title>Complete genome sequence of Corynebacterium casei LMG S-19264T (=DSM 44701T), isolated from a smear-ripened cheese.</title>
        <authorList>
            <consortium name="US DOE Joint Genome Institute (JGI-PGF)"/>
            <person name="Walter F."/>
            <person name="Albersmeier A."/>
            <person name="Kalinowski J."/>
            <person name="Ruckert C."/>
        </authorList>
    </citation>
    <scope>NUCLEOTIDE SEQUENCE</scope>
    <source>
        <strain evidence="11">CGMCC 1.8885</strain>
    </source>
</reference>
<dbReference type="Pfam" id="PF03448">
    <property type="entry name" value="MgtE_N"/>
    <property type="match status" value="1"/>
</dbReference>
<keyword evidence="5 9" id="KW-0460">Magnesium</keyword>
<evidence type="ECO:0000256" key="5">
    <source>
        <dbReference type="ARBA" id="ARBA00022842"/>
    </source>
</evidence>
<dbReference type="EMBL" id="BMMA01000004">
    <property type="protein sequence ID" value="GGI75945.1"/>
    <property type="molecule type" value="Genomic_DNA"/>
</dbReference>
<dbReference type="RefSeq" id="WP_017869121.1">
    <property type="nucleotide sequence ID" value="NZ_BMLZ01000003.1"/>
</dbReference>
<accession>A0AAV4K4C1</accession>
<keyword evidence="7 9" id="KW-0472">Membrane</keyword>
<dbReference type="Gene3D" id="3.10.580.10">
    <property type="entry name" value="CBS-domain"/>
    <property type="match status" value="1"/>
</dbReference>
<comment type="subunit">
    <text evidence="9">Homodimer.</text>
</comment>
<dbReference type="Proteomes" id="UP000630135">
    <property type="component" value="Unassembled WGS sequence"/>
</dbReference>
<feature type="transmembrane region" description="Helical" evidence="9">
    <location>
        <begin position="291"/>
        <end position="314"/>
    </location>
</feature>
<dbReference type="InterPro" id="IPR038076">
    <property type="entry name" value="MgtE_N_sf"/>
</dbReference>
<evidence type="ECO:0000256" key="6">
    <source>
        <dbReference type="ARBA" id="ARBA00022989"/>
    </source>
</evidence>
<sequence length="424" mass="45436">MIPPSSSSPAELARQWARRSAARRRDAFLQADEGTQARVLPLLPPEVQAELLSGLPQPDAARGLRRLRPDDRTALLEQVPEARRHTLLRLLGPSERALAEQLLSYPPQSVGRLMNPEVTAVRPDWTVAQTFAHLRRQADPGTIEDLYVVDDEGVLMDAVPLRAFVLSEPETAVGALVDRQYVALNAGADREDAVRVMLAADLPVLPVVSEQGRLLGEVTFDDVLDVAEEEHTEDVQRGAAVVPLGRQVRAVRLTELYRKRVGWLVVLVFVNLLSGAIIARYEGVITEVVALVMFLPLLIGSSGNAGAQAATLMVRALATGDVTPADWGRLMVREVGVSLALGLTMGVAVALLGSVRAGTQVALVVAVTMVLVVVIGSLIGLSLPFVLQRFKLDPATASGPLVTSLADVIGVVVYFAVATRLLGL</sequence>
<dbReference type="PANTHER" id="PTHR41394">
    <property type="entry name" value="MAGNESIUM TRANSPORTER MGTE"/>
    <property type="match status" value="1"/>
</dbReference>
<evidence type="ECO:0000256" key="7">
    <source>
        <dbReference type="ARBA" id="ARBA00023136"/>
    </source>
</evidence>
<evidence type="ECO:0000313" key="13">
    <source>
        <dbReference type="Proteomes" id="UP000630135"/>
    </source>
</evidence>
<dbReference type="Gene3D" id="1.10.357.20">
    <property type="entry name" value="SLC41 divalent cation transporters, integral membrane domain"/>
    <property type="match status" value="1"/>
</dbReference>
<dbReference type="SUPFAM" id="SSF158791">
    <property type="entry name" value="MgtE N-terminal domain-like"/>
    <property type="match status" value="1"/>
</dbReference>
<dbReference type="NCBIfam" id="TIGR00400">
    <property type="entry name" value="mgtE"/>
    <property type="match status" value="1"/>
</dbReference>
<evidence type="ECO:0000313" key="11">
    <source>
        <dbReference type="EMBL" id="GGI75945.1"/>
    </source>
</evidence>
<dbReference type="SMART" id="SM00924">
    <property type="entry name" value="MgtE_N"/>
    <property type="match status" value="1"/>
</dbReference>
<evidence type="ECO:0000256" key="8">
    <source>
        <dbReference type="PROSITE-ProRule" id="PRU00703"/>
    </source>
</evidence>
<dbReference type="InterPro" id="IPR036739">
    <property type="entry name" value="SLC41_membr_dom_sf"/>
</dbReference>
<reference evidence="12" key="1">
    <citation type="journal article" date="2014" name="Int. J. Syst. Evol. Microbiol.">
        <title>Complete genome of a new Firmicutes species belonging to the dominant human colonic microbiota ('Ruminococcus bicirculans') reveals two chromosomes and a selective capacity to utilize plant glucans.</title>
        <authorList>
            <consortium name="NISC Comparative Sequencing Program"/>
            <person name="Wegmann U."/>
            <person name="Louis P."/>
            <person name="Goesmann A."/>
            <person name="Henrissat B."/>
            <person name="Duncan S.H."/>
            <person name="Flint H.J."/>
        </authorList>
    </citation>
    <scope>NUCLEOTIDE SEQUENCE</scope>
    <source>
        <strain evidence="12">CGMCC 1.8884</strain>
    </source>
</reference>
<dbReference type="Pfam" id="PF01769">
    <property type="entry name" value="MgtE"/>
    <property type="match status" value="1"/>
</dbReference>
<dbReference type="InterPro" id="IPR006668">
    <property type="entry name" value="Mg_transptr_MgtE_intracell_dom"/>
</dbReference>
<keyword evidence="4 9" id="KW-0812">Transmembrane</keyword>
<dbReference type="Pfam" id="PF00571">
    <property type="entry name" value="CBS"/>
    <property type="match status" value="2"/>
</dbReference>
<dbReference type="InterPro" id="IPR006669">
    <property type="entry name" value="MgtE_transporter"/>
</dbReference>
<comment type="similarity">
    <text evidence="2 9">Belongs to the SLC41A transporter family.</text>
</comment>
<keyword evidence="13" id="KW-1185">Reference proteome</keyword>
<feature type="transmembrane region" description="Helical" evidence="9">
    <location>
        <begin position="399"/>
        <end position="417"/>
    </location>
</feature>
<feature type="domain" description="CBS" evidence="10">
    <location>
        <begin position="177"/>
        <end position="233"/>
    </location>
</feature>
<feature type="transmembrane region" description="Helical" evidence="9">
    <location>
        <begin position="335"/>
        <end position="355"/>
    </location>
</feature>
<evidence type="ECO:0000313" key="14">
    <source>
        <dbReference type="Proteomes" id="UP000652720"/>
    </source>
</evidence>
<keyword evidence="3 9" id="KW-0813">Transport</keyword>
<keyword evidence="9" id="KW-0479">Metal-binding</keyword>
<dbReference type="InterPro" id="IPR046342">
    <property type="entry name" value="CBS_dom_sf"/>
</dbReference>
<evidence type="ECO:0000256" key="2">
    <source>
        <dbReference type="ARBA" id="ARBA00009749"/>
    </source>
</evidence>
<evidence type="ECO:0000313" key="12">
    <source>
        <dbReference type="EMBL" id="GGP28785.1"/>
    </source>
</evidence>
<dbReference type="CDD" id="cd04606">
    <property type="entry name" value="CBS_pair_Mg_transporter"/>
    <property type="match status" value="1"/>
</dbReference>
<comment type="function">
    <text evidence="9">Acts as a magnesium transporter.</text>
</comment>
<reference evidence="11" key="4">
    <citation type="submission" date="2023-08" db="EMBL/GenBank/DDBJ databases">
        <authorList>
            <person name="Sun Q."/>
            <person name="Zhou Y."/>
        </authorList>
    </citation>
    <scope>NUCLEOTIDE SEQUENCE</scope>
    <source>
        <strain evidence="12">CGMCC 1.8884</strain>
        <strain evidence="11">CGMCC 1.8885</strain>
    </source>
</reference>
<dbReference type="SUPFAM" id="SSF54631">
    <property type="entry name" value="CBS-domain pair"/>
    <property type="match status" value="1"/>
</dbReference>
<dbReference type="PANTHER" id="PTHR41394:SF8">
    <property type="entry name" value="MAGNESIUM TRANSPORTER MGTE"/>
    <property type="match status" value="1"/>
</dbReference>
<dbReference type="Gene3D" id="1.25.60.10">
    <property type="entry name" value="MgtE N-terminal domain-like"/>
    <property type="match status" value="1"/>
</dbReference>
<dbReference type="GO" id="GO:0046872">
    <property type="term" value="F:metal ion binding"/>
    <property type="evidence" value="ECO:0007669"/>
    <property type="project" value="UniProtKB-KW"/>
</dbReference>
<dbReference type="AlphaFoldDB" id="A0AAV4K4C1"/>
<protein>
    <recommendedName>
        <fullName evidence="9">Magnesium transporter MgtE</fullName>
    </recommendedName>
</protein>
<evidence type="ECO:0000256" key="1">
    <source>
        <dbReference type="ARBA" id="ARBA00004141"/>
    </source>
</evidence>
<dbReference type="GeneID" id="59164490"/>
<dbReference type="EMBL" id="BMLZ01000003">
    <property type="protein sequence ID" value="GGP28785.1"/>
    <property type="molecule type" value="Genomic_DNA"/>
</dbReference>
<gene>
    <name evidence="12" type="ORF">GCM10008021_04360</name>
    <name evidence="11" type="ORF">GCM10010914_07690</name>
</gene>
<name>A0AAV4K4C1_9DEIO</name>
<dbReference type="InterPro" id="IPR000644">
    <property type="entry name" value="CBS_dom"/>
</dbReference>
<dbReference type="PROSITE" id="PS51371">
    <property type="entry name" value="CBS"/>
    <property type="match status" value="1"/>
</dbReference>
<keyword evidence="9" id="KW-1003">Cell membrane</keyword>
<feature type="transmembrane region" description="Helical" evidence="9">
    <location>
        <begin position="361"/>
        <end position="387"/>
    </location>
</feature>
<dbReference type="Proteomes" id="UP000652720">
    <property type="component" value="Unassembled WGS sequence"/>
</dbReference>
<evidence type="ECO:0000256" key="3">
    <source>
        <dbReference type="ARBA" id="ARBA00022448"/>
    </source>
</evidence>
<keyword evidence="8" id="KW-0129">CBS domain</keyword>
<evidence type="ECO:0000259" key="10">
    <source>
        <dbReference type="PROSITE" id="PS51371"/>
    </source>
</evidence>
<keyword evidence="6 9" id="KW-1133">Transmembrane helix</keyword>
<dbReference type="GO" id="GO:0005886">
    <property type="term" value="C:plasma membrane"/>
    <property type="evidence" value="ECO:0007669"/>
    <property type="project" value="UniProtKB-SubCell"/>
</dbReference>
<dbReference type="SUPFAM" id="SSF161093">
    <property type="entry name" value="MgtE membrane domain-like"/>
    <property type="match status" value="1"/>
</dbReference>
<evidence type="ECO:0000256" key="9">
    <source>
        <dbReference type="RuleBase" id="RU362011"/>
    </source>
</evidence>
<dbReference type="InterPro" id="IPR006667">
    <property type="entry name" value="SLC41_membr_dom"/>
</dbReference>
<evidence type="ECO:0000256" key="4">
    <source>
        <dbReference type="ARBA" id="ARBA00022692"/>
    </source>
</evidence>
<comment type="subcellular location">
    <subcellularLocation>
        <location evidence="9">Cell membrane</location>
        <topology evidence="9">Multi-pass membrane protein</topology>
    </subcellularLocation>
    <subcellularLocation>
        <location evidence="1">Membrane</location>
        <topology evidence="1">Multi-pass membrane protein</topology>
    </subcellularLocation>
</comment>
<comment type="caution">
    <text evidence="11">The sequence shown here is derived from an EMBL/GenBank/DDBJ whole genome shotgun (WGS) entry which is preliminary data.</text>
</comment>
<organism evidence="11 14">
    <name type="scientific">Deinococcus wulumuqiensis</name>
    <dbReference type="NCBI Taxonomy" id="980427"/>
    <lineage>
        <taxon>Bacteria</taxon>
        <taxon>Thermotogati</taxon>
        <taxon>Deinococcota</taxon>
        <taxon>Deinococci</taxon>
        <taxon>Deinococcales</taxon>
        <taxon>Deinococcaceae</taxon>
        <taxon>Deinococcus</taxon>
    </lineage>
</organism>
<reference evidence="13" key="3">
    <citation type="journal article" date="2019" name="Int. J. Syst. Evol. Microbiol.">
        <title>The Global Catalogue of Microorganisms (GCM) 10K type strain sequencing project: providing services to taxonomists for standard genome sequencing and annotation.</title>
        <authorList>
            <consortium name="The Broad Institute Genomics Platform"/>
            <consortium name="The Broad Institute Genome Sequencing Center for Infectious Disease"/>
            <person name="Wu L."/>
            <person name="Ma J."/>
        </authorList>
    </citation>
    <scope>NUCLEOTIDE SEQUENCE [LARGE SCALE GENOMIC DNA]</scope>
    <source>
        <strain evidence="13">CGMCC 1.8884</strain>
    </source>
</reference>
<dbReference type="GO" id="GO:0015095">
    <property type="term" value="F:magnesium ion transmembrane transporter activity"/>
    <property type="evidence" value="ECO:0007669"/>
    <property type="project" value="UniProtKB-UniRule"/>
</dbReference>
<feature type="transmembrane region" description="Helical" evidence="9">
    <location>
        <begin position="261"/>
        <end position="279"/>
    </location>
</feature>